<sequence length="45" mass="4853">MQLAKGGYKDEALEILGKFGAKRLGQVPQENIPEVIRLAEAALEG</sequence>
<name>W1J8F0_9GAMM</name>
<proteinExistence type="predicted"/>
<dbReference type="Proteomes" id="UP000019197">
    <property type="component" value="Unassembled WGS sequence"/>
</dbReference>
<reference evidence="1 2" key="1">
    <citation type="submission" date="2013-11" db="EMBL/GenBank/DDBJ databases">
        <title>Draft genome sequence and annotation of the entomopathogenic bacterium, Xenorhabdus cabanillasi strain JM26.</title>
        <authorList>
            <person name="Gualtieri M."/>
            <person name="Ogier J.C."/>
            <person name="Pages S."/>
            <person name="Givaudan A."/>
            <person name="Gaudriault S."/>
        </authorList>
    </citation>
    <scope>NUCLEOTIDE SEQUENCE [LARGE SCALE GENOMIC DNA]</scope>
    <source>
        <strain evidence="1 2">JM26</strain>
    </source>
</reference>
<accession>W1J8F0</accession>
<dbReference type="AlphaFoldDB" id="W1J8F0"/>
<gene>
    <name evidence="1" type="ORF">XCR1_2980001</name>
</gene>
<organism evidence="1 2">
    <name type="scientific">Xenorhabdus cabanillasii JM26</name>
    <dbReference type="NCBI Taxonomy" id="1427517"/>
    <lineage>
        <taxon>Bacteria</taxon>
        <taxon>Pseudomonadati</taxon>
        <taxon>Pseudomonadota</taxon>
        <taxon>Gammaproteobacteria</taxon>
        <taxon>Enterobacterales</taxon>
        <taxon>Morganellaceae</taxon>
        <taxon>Xenorhabdus</taxon>
    </lineage>
</organism>
<protein>
    <submittedName>
        <fullName evidence="1">Uncharacterized protein</fullName>
    </submittedName>
</protein>
<evidence type="ECO:0000313" key="1">
    <source>
        <dbReference type="EMBL" id="CDL86298.1"/>
    </source>
</evidence>
<comment type="caution">
    <text evidence="1">The sequence shown here is derived from an EMBL/GenBank/DDBJ whole genome shotgun (WGS) entry which is preliminary data.</text>
</comment>
<dbReference type="EMBL" id="CBXE010000221">
    <property type="protein sequence ID" value="CDL86298.1"/>
    <property type="molecule type" value="Genomic_DNA"/>
</dbReference>
<evidence type="ECO:0000313" key="2">
    <source>
        <dbReference type="Proteomes" id="UP000019197"/>
    </source>
</evidence>